<dbReference type="AlphaFoldDB" id="A0A919T6U9"/>
<name>A0A919T6U9_9ACTN</name>
<evidence type="ECO:0000313" key="1">
    <source>
        <dbReference type="EMBL" id="GIM90105.1"/>
    </source>
</evidence>
<gene>
    <name evidence="1" type="ORF">Ato02nite_018980</name>
</gene>
<dbReference type="RefSeq" id="WP_213006053.1">
    <property type="nucleotide sequence ID" value="NZ_BOQN01000023.1"/>
</dbReference>
<accession>A0A919T6U9</accession>
<protein>
    <submittedName>
        <fullName evidence="1">Uncharacterized protein</fullName>
    </submittedName>
</protein>
<comment type="caution">
    <text evidence="1">The sequence shown here is derived from an EMBL/GenBank/DDBJ whole genome shotgun (WGS) entry which is preliminary data.</text>
</comment>
<reference evidence="1 2" key="1">
    <citation type="submission" date="2021-03" db="EMBL/GenBank/DDBJ databases">
        <title>Whole genome shotgun sequence of Actinoplanes toevensis NBRC 105298.</title>
        <authorList>
            <person name="Komaki H."/>
            <person name="Tamura T."/>
        </authorList>
    </citation>
    <scope>NUCLEOTIDE SEQUENCE [LARGE SCALE GENOMIC DNA]</scope>
    <source>
        <strain evidence="1 2">NBRC 105298</strain>
    </source>
</reference>
<proteinExistence type="predicted"/>
<sequence>MSAHMSLRDLYLPADRIPDLPAAKTAATTLCRNATIEDLRTLLDNDWIEHPSLYGYELSDEQIRPHQAQLRVTAEQRLHELLAAFMTSLAERDVVRFPYDRTRSENPGHTVDAYVTGGVTPSDALTDSYEAWDIAYADDKFPTGWCVQLSAALGLIHPQANGPTAATVTFYRWSSSPAGETAAPADFTYTLTVEQRDTLQGALEDAYHSRDDGVDDSFPVDGELREKYERLAEHFGLTPDW</sequence>
<dbReference type="EMBL" id="BOQN01000023">
    <property type="protein sequence ID" value="GIM90105.1"/>
    <property type="molecule type" value="Genomic_DNA"/>
</dbReference>
<evidence type="ECO:0000313" key="2">
    <source>
        <dbReference type="Proteomes" id="UP000677082"/>
    </source>
</evidence>
<dbReference type="Proteomes" id="UP000677082">
    <property type="component" value="Unassembled WGS sequence"/>
</dbReference>
<keyword evidence="2" id="KW-1185">Reference proteome</keyword>
<organism evidence="1 2">
    <name type="scientific">Paractinoplanes toevensis</name>
    <dbReference type="NCBI Taxonomy" id="571911"/>
    <lineage>
        <taxon>Bacteria</taxon>
        <taxon>Bacillati</taxon>
        <taxon>Actinomycetota</taxon>
        <taxon>Actinomycetes</taxon>
        <taxon>Micromonosporales</taxon>
        <taxon>Micromonosporaceae</taxon>
        <taxon>Paractinoplanes</taxon>
    </lineage>
</organism>